<feature type="domain" description="DUF1254" evidence="3">
    <location>
        <begin position="64"/>
        <end position="193"/>
    </location>
</feature>
<protein>
    <submittedName>
        <fullName evidence="4">DUF1254 domain-containing protein</fullName>
    </submittedName>
</protein>
<keyword evidence="1" id="KW-0472">Membrane</keyword>
<keyword evidence="1" id="KW-0812">Transmembrane</keyword>
<dbReference type="RefSeq" id="WP_368376641.1">
    <property type="nucleotide sequence ID" value="NZ_JBFRYB010000001.1"/>
</dbReference>
<name>A0ABV3TZH4_9GAMM</name>
<dbReference type="PANTHER" id="PTHR36509">
    <property type="entry name" value="BLL3101 PROTEIN"/>
    <property type="match status" value="1"/>
</dbReference>
<evidence type="ECO:0000256" key="1">
    <source>
        <dbReference type="SAM" id="Phobius"/>
    </source>
</evidence>
<accession>A0ABV3TZH4</accession>
<dbReference type="Pfam" id="PF06742">
    <property type="entry name" value="DUF1214"/>
    <property type="match status" value="1"/>
</dbReference>
<comment type="caution">
    <text evidence="4">The sequence shown here is derived from an EMBL/GenBank/DDBJ whole genome shotgun (WGS) entry which is preliminary data.</text>
</comment>
<dbReference type="InterPro" id="IPR037050">
    <property type="entry name" value="DUF1254_sf"/>
</dbReference>
<proteinExistence type="predicted"/>
<dbReference type="PANTHER" id="PTHR36509:SF2">
    <property type="entry name" value="BLL3101 PROTEIN"/>
    <property type="match status" value="1"/>
</dbReference>
<evidence type="ECO:0000259" key="2">
    <source>
        <dbReference type="Pfam" id="PF06742"/>
    </source>
</evidence>
<dbReference type="Pfam" id="PF06863">
    <property type="entry name" value="DUF1254"/>
    <property type="match status" value="1"/>
</dbReference>
<dbReference type="EMBL" id="JBFRYB010000001">
    <property type="protein sequence ID" value="MEX1666567.1"/>
    <property type="molecule type" value="Genomic_DNA"/>
</dbReference>
<dbReference type="SUPFAM" id="SSF160935">
    <property type="entry name" value="VPA0735-like"/>
    <property type="match status" value="1"/>
</dbReference>
<dbReference type="InterPro" id="IPR010679">
    <property type="entry name" value="DUF1254"/>
</dbReference>
<dbReference type="InterPro" id="IPR010621">
    <property type="entry name" value="DUF1214"/>
</dbReference>
<feature type="transmembrane region" description="Helical" evidence="1">
    <location>
        <begin position="12"/>
        <end position="30"/>
    </location>
</feature>
<keyword evidence="1" id="KW-1133">Transmembrane helix</keyword>
<organism evidence="4 5">
    <name type="scientific">Zhongshania arctica</name>
    <dbReference type="NCBI Taxonomy" id="3238302"/>
    <lineage>
        <taxon>Bacteria</taxon>
        <taxon>Pseudomonadati</taxon>
        <taxon>Pseudomonadota</taxon>
        <taxon>Gammaproteobacteria</taxon>
        <taxon>Cellvibrionales</taxon>
        <taxon>Spongiibacteraceae</taxon>
        <taxon>Zhongshania</taxon>
    </lineage>
</organism>
<sequence>MRQFFSTYRWQLALVIVLLLATVFYSVSYLKRVSYAYLYGYPLVLMSLTKDTMLAEAGAGMQLNAFNHIQDFPDHSFRDVVRPNVDTLYSIAWLDLSTTPIVLTVPDMGDRYYVMPLMDAWTNVFAMVGKRTHGTQAGRFLIAGPDWQGEVPDNMELIPAPSNMVWIIGRIQTNGKQDIPAVANLHKGFRLEPLESSSLAGSAQPYSLATLADRGEKGPATRLNEMPNIEFLASVAGLMAEQYPAAADTDMIRSLEKIGVKPGQSVDASQYNFIQRRLIDLAVSMTKEKVAEELASDRAIENGWSVIRDGIGVYGINYPLRAVVSMVGLGALPPEEASYPNAISDISKRALSGEHSYLIHFEPGQTPPVDAFWSLTMYDQHGFLVDNPIQRYAIGDRDDLHFNADGSLDILIQKTQPSGTNVNWLPSPAEQFALTMRLYSPRAEFLDGSWRLPPVTRILAPTN</sequence>
<evidence type="ECO:0000313" key="4">
    <source>
        <dbReference type="EMBL" id="MEX1666567.1"/>
    </source>
</evidence>
<dbReference type="Proteomes" id="UP001557484">
    <property type="component" value="Unassembled WGS sequence"/>
</dbReference>
<evidence type="ECO:0000313" key="5">
    <source>
        <dbReference type="Proteomes" id="UP001557484"/>
    </source>
</evidence>
<keyword evidence="5" id="KW-1185">Reference proteome</keyword>
<dbReference type="InterPro" id="IPR037049">
    <property type="entry name" value="DUF1214_C_sf"/>
</dbReference>
<evidence type="ECO:0000259" key="3">
    <source>
        <dbReference type="Pfam" id="PF06863"/>
    </source>
</evidence>
<gene>
    <name evidence="4" type="ORF">AB4875_13820</name>
</gene>
<reference evidence="4 5" key="1">
    <citation type="journal article" date="2011" name="Int. J. Syst. Evol. Microbiol.">
        <title>Zhongshania antarctica gen. nov., sp. nov. and Zhongshania guokunii sp. nov., gammaproteobacteria respectively isolated from coastal attached (fast) ice and surface seawater of the Antarctic.</title>
        <authorList>
            <person name="Li H.J."/>
            <person name="Zhang X.Y."/>
            <person name="Chen C.X."/>
            <person name="Zhang Y.J."/>
            <person name="Gao Z.M."/>
            <person name="Yu Y."/>
            <person name="Chen X.L."/>
            <person name="Chen B."/>
            <person name="Zhang Y.Z."/>
        </authorList>
    </citation>
    <scope>NUCLEOTIDE SEQUENCE [LARGE SCALE GENOMIC DNA]</scope>
    <source>
        <strain evidence="4 5">R06B22</strain>
    </source>
</reference>
<feature type="domain" description="DUF1214" evidence="2">
    <location>
        <begin position="336"/>
        <end position="442"/>
    </location>
</feature>
<dbReference type="Gene3D" id="2.60.120.600">
    <property type="entry name" value="Domain of unknown function DUF1214, C-terminal domain"/>
    <property type="match status" value="1"/>
</dbReference>
<dbReference type="Gene3D" id="2.60.40.1610">
    <property type="entry name" value="Domain of unknown function DUF1254"/>
    <property type="match status" value="1"/>
</dbReference>